<protein>
    <submittedName>
        <fullName evidence="2">Uncharacterized protein</fullName>
    </submittedName>
</protein>
<evidence type="ECO:0000313" key="3">
    <source>
        <dbReference type="Proteomes" id="UP001058271"/>
    </source>
</evidence>
<feature type="region of interest" description="Disordered" evidence="1">
    <location>
        <begin position="62"/>
        <end position="83"/>
    </location>
</feature>
<name>A0ABY5Z8X9_9ACTN</name>
<dbReference type="EMBL" id="CP073721">
    <property type="protein sequence ID" value="UWZ38543.1"/>
    <property type="molecule type" value="Genomic_DNA"/>
</dbReference>
<accession>A0ABY5Z8X9</accession>
<dbReference type="Proteomes" id="UP001058271">
    <property type="component" value="Chromosome"/>
</dbReference>
<dbReference type="RefSeq" id="WP_260727911.1">
    <property type="nucleotide sequence ID" value="NZ_BAAABS010000033.1"/>
</dbReference>
<gene>
    <name evidence="2" type="ORF">Drose_10060</name>
</gene>
<evidence type="ECO:0000256" key="1">
    <source>
        <dbReference type="SAM" id="MobiDB-lite"/>
    </source>
</evidence>
<sequence>MSAAGVFGAALRRAARGERAGLRLLDRAGRPLRRIDAAWYGELRPGDNGLLDRCGADTIDLGCGPAGSPARSSRPAGGRSAST</sequence>
<feature type="compositionally biased region" description="Low complexity" evidence="1">
    <location>
        <begin position="66"/>
        <end position="83"/>
    </location>
</feature>
<proteinExistence type="predicted"/>
<reference evidence="2" key="1">
    <citation type="submission" date="2021-04" db="EMBL/GenBank/DDBJ databases">
        <title>Biosynthetic gene clusters of Dactylosporangioum roseum.</title>
        <authorList>
            <person name="Hartkoorn R.C."/>
            <person name="Beaudoing E."/>
            <person name="Hot D."/>
            <person name="Moureu S."/>
        </authorList>
    </citation>
    <scope>NUCLEOTIDE SEQUENCE</scope>
    <source>
        <strain evidence="2">NRRL B-16295</strain>
    </source>
</reference>
<organism evidence="2 3">
    <name type="scientific">Dactylosporangium roseum</name>
    <dbReference type="NCBI Taxonomy" id="47989"/>
    <lineage>
        <taxon>Bacteria</taxon>
        <taxon>Bacillati</taxon>
        <taxon>Actinomycetota</taxon>
        <taxon>Actinomycetes</taxon>
        <taxon>Micromonosporales</taxon>
        <taxon>Micromonosporaceae</taxon>
        <taxon>Dactylosporangium</taxon>
    </lineage>
</organism>
<keyword evidence="3" id="KW-1185">Reference proteome</keyword>
<evidence type="ECO:0000313" key="2">
    <source>
        <dbReference type="EMBL" id="UWZ38543.1"/>
    </source>
</evidence>